<dbReference type="InterPro" id="IPR013785">
    <property type="entry name" value="Aldolase_TIM"/>
</dbReference>
<dbReference type="EMBL" id="JAGQNY010000001">
    <property type="protein sequence ID" value="MCA9301822.1"/>
    <property type="molecule type" value="Genomic_DNA"/>
</dbReference>
<gene>
    <name evidence="1" type="ORF">KDA10_00425</name>
</gene>
<dbReference type="Pfam" id="PF01116">
    <property type="entry name" value="F_bP_aldolase"/>
    <property type="match status" value="1"/>
</dbReference>
<proteinExistence type="predicted"/>
<evidence type="ECO:0000313" key="2">
    <source>
        <dbReference type="Proteomes" id="UP000714817"/>
    </source>
</evidence>
<accession>A0A955DZH1</accession>
<dbReference type="SUPFAM" id="SSF51569">
    <property type="entry name" value="Aldolase"/>
    <property type="match status" value="1"/>
</dbReference>
<keyword evidence="1" id="KW-0456">Lyase</keyword>
<reference evidence="1" key="2">
    <citation type="journal article" date="2021" name="Microbiome">
        <title>Successional dynamics and alternative stable states in a saline activated sludge microbial community over 9 years.</title>
        <authorList>
            <person name="Wang Y."/>
            <person name="Ye J."/>
            <person name="Ju F."/>
            <person name="Liu L."/>
            <person name="Boyd J.A."/>
            <person name="Deng Y."/>
            <person name="Parks D.H."/>
            <person name="Jiang X."/>
            <person name="Yin X."/>
            <person name="Woodcroft B.J."/>
            <person name="Tyson G.W."/>
            <person name="Hugenholtz P."/>
            <person name="Polz M.F."/>
            <person name="Zhang T."/>
        </authorList>
    </citation>
    <scope>NUCLEOTIDE SEQUENCE</scope>
    <source>
        <strain evidence="1">HKST-UBA80</strain>
    </source>
</reference>
<dbReference type="PANTHER" id="PTHR30304">
    <property type="entry name" value="D-TAGATOSE-1,6-BISPHOSPHATE ALDOLASE"/>
    <property type="match status" value="1"/>
</dbReference>
<organism evidence="1 2">
    <name type="scientific">candidate division WWE3 bacterium</name>
    <dbReference type="NCBI Taxonomy" id="2053526"/>
    <lineage>
        <taxon>Bacteria</taxon>
        <taxon>Katanobacteria</taxon>
    </lineage>
</organism>
<dbReference type="GO" id="GO:0008270">
    <property type="term" value="F:zinc ion binding"/>
    <property type="evidence" value="ECO:0007669"/>
    <property type="project" value="InterPro"/>
</dbReference>
<dbReference type="InterPro" id="IPR000771">
    <property type="entry name" value="FBA_II"/>
</dbReference>
<name>A0A955DZH1_UNCKA</name>
<reference evidence="1" key="1">
    <citation type="submission" date="2020-04" db="EMBL/GenBank/DDBJ databases">
        <authorList>
            <person name="Zhang T."/>
        </authorList>
    </citation>
    <scope>NUCLEOTIDE SEQUENCE</scope>
    <source>
        <strain evidence="1">HKST-UBA80</strain>
    </source>
</reference>
<dbReference type="EC" id="4.1.2.13" evidence="1"/>
<evidence type="ECO:0000313" key="1">
    <source>
        <dbReference type="EMBL" id="MCA9301822.1"/>
    </source>
</evidence>
<dbReference type="Gene3D" id="3.20.20.70">
    <property type="entry name" value="Aldolase class I"/>
    <property type="match status" value="1"/>
</dbReference>
<sequence length="438" mass="48794">MSPLAQEPISIAEDNNLIINNTDEVRESLIDQLIYSAVFGSGKKKGDARWIIKKIGQKLGVNFASINVFYKKRAKESSIKPFTVPAFNIRGLTYDTARTLFKTAKKLNTDAFVIEIARSEMNYSKQNPEEFATCVIAAAIKENYTWPIYLQGDHFQAKAKSPGIADVGEMEALKKLISEAVAEGFYNIDIDTSTLVDLGQKTIQKQQLPNILATAELTDFIRTTYTSPNYPTISIGGEIGHIGGKNSTAEEFEIFMQGVESETQGAAGLSKISIQTGTSHGGMVDDNGNILDVEVDFALLKNISLIAKNKFNMAGAVQHGASTLPDNLFRMFPKNLTAEIHLATGTQNIIFDHPLFPETLKKGMDSWVLQNLQKERMPGWNNEQTIYKLRKKTWGQFKKDLWEIDANTKKAIFADLQKRFIFLFAELGISDVKTQSQN</sequence>
<protein>
    <submittedName>
        <fullName evidence="1">Class II fructose-bisphosphate aldolase</fullName>
        <ecNumber evidence="1">4.1.2.13</ecNumber>
    </submittedName>
</protein>
<dbReference type="PANTHER" id="PTHR30304:SF0">
    <property type="entry name" value="D-TAGATOSE-1,6-BISPHOSPHATE ALDOLASE SUBUNIT GATY-RELATED"/>
    <property type="match status" value="1"/>
</dbReference>
<comment type="caution">
    <text evidence="1">The sequence shown here is derived from an EMBL/GenBank/DDBJ whole genome shotgun (WGS) entry which is preliminary data.</text>
</comment>
<dbReference type="AlphaFoldDB" id="A0A955DZH1"/>
<dbReference type="GO" id="GO:0004332">
    <property type="term" value="F:fructose-bisphosphate aldolase activity"/>
    <property type="evidence" value="ECO:0007669"/>
    <property type="project" value="UniProtKB-EC"/>
</dbReference>
<dbReference type="InterPro" id="IPR050246">
    <property type="entry name" value="Class_II_FBP_aldolase"/>
</dbReference>
<dbReference type="GO" id="GO:0005975">
    <property type="term" value="P:carbohydrate metabolic process"/>
    <property type="evidence" value="ECO:0007669"/>
    <property type="project" value="InterPro"/>
</dbReference>
<dbReference type="Proteomes" id="UP000714817">
    <property type="component" value="Unassembled WGS sequence"/>
</dbReference>